<organism evidence="1 2">
    <name type="scientific">Halosquirtibacter laminarini</name>
    <dbReference type="NCBI Taxonomy" id="3374600"/>
    <lineage>
        <taxon>Bacteria</taxon>
        <taxon>Pseudomonadati</taxon>
        <taxon>Bacteroidota</taxon>
        <taxon>Bacteroidia</taxon>
        <taxon>Marinilabiliales</taxon>
        <taxon>Prolixibacteraceae</taxon>
        <taxon>Halosquirtibacter</taxon>
    </lineage>
</organism>
<name>A0AC61NG13_9BACT</name>
<accession>A0AC61NG13</accession>
<reference evidence="1" key="1">
    <citation type="submission" date="2021-08" db="EMBL/GenBank/DDBJ databases">
        <title>Novel anaerobic bacterium isolated from sea squirt in East Sea, Republic of Korea.</title>
        <authorList>
            <person name="Nguyen T.H."/>
            <person name="Li Z."/>
            <person name="Lee Y.-J."/>
            <person name="Ko J."/>
            <person name="Kim S.-G."/>
        </authorList>
    </citation>
    <scope>NUCLEOTIDE SEQUENCE</scope>
    <source>
        <strain evidence="1">KCTC 25031</strain>
    </source>
</reference>
<proteinExistence type="predicted"/>
<evidence type="ECO:0000313" key="1">
    <source>
        <dbReference type="EMBL" id="QZE14498.1"/>
    </source>
</evidence>
<dbReference type="EC" id="2.1.1.182" evidence="1"/>
<keyword evidence="1" id="KW-0808">Transferase</keyword>
<sequence>MSQVRAKKNLGQHFLTDLNIARRIVDSVQHREVSKVLEVGPGMGVLTQYLIGDDFPKVYPVEIDVESVVYLKEHYPILSDRIYDGDFLKMDFKAFSNEPIVVVGNFPYNISTQIYFKILENRDQVVESVGMIQKEVAERICSSHGSKIYGILSVLLQAFYDVEYLFTVGENVFNPPPKVKSAVIRITRNSNESLPCDEALFYRVVKAIFNQRRKAIRNSLKSVCANVSDLDTEMLQRRPEQMSVSDFIELTCMVEKLIAK</sequence>
<gene>
    <name evidence="1" type="primary">rsmA</name>
    <name evidence="1" type="ORF">K4L44_01105</name>
</gene>
<protein>
    <submittedName>
        <fullName evidence="1">16S rRNA (Adenine(1518)-N(6)/adenine(1519)-N(6))-dimethyltransferase RsmA</fullName>
        <ecNumber evidence="1">2.1.1.182</ecNumber>
    </submittedName>
</protein>
<evidence type="ECO:0000313" key="2">
    <source>
        <dbReference type="Proteomes" id="UP000826212"/>
    </source>
</evidence>
<dbReference type="EMBL" id="CP081303">
    <property type="protein sequence ID" value="QZE14498.1"/>
    <property type="molecule type" value="Genomic_DNA"/>
</dbReference>
<keyword evidence="2" id="KW-1185">Reference proteome</keyword>
<keyword evidence="1" id="KW-0489">Methyltransferase</keyword>
<dbReference type="Proteomes" id="UP000826212">
    <property type="component" value="Chromosome"/>
</dbReference>